<dbReference type="GO" id="GO:0019899">
    <property type="term" value="F:enzyme binding"/>
    <property type="evidence" value="ECO:0007669"/>
    <property type="project" value="UniProtKB-ARBA"/>
</dbReference>
<dbReference type="EMBL" id="JAKKPZ010000037">
    <property type="protein sequence ID" value="KAI1708080.1"/>
    <property type="molecule type" value="Genomic_DNA"/>
</dbReference>
<evidence type="ECO:0000259" key="2">
    <source>
        <dbReference type="PROSITE" id="PS50158"/>
    </source>
</evidence>
<dbReference type="AlphaFoldDB" id="A0AAD4MYC1"/>
<dbReference type="SUPFAM" id="SSF57756">
    <property type="entry name" value="Retrovirus zinc finger-like domains"/>
    <property type="match status" value="1"/>
</dbReference>
<reference evidence="3" key="1">
    <citation type="submission" date="2022-01" db="EMBL/GenBank/DDBJ databases">
        <title>Genome Sequence Resource for Two Populations of Ditylenchus destructor, the Migratory Endoparasitic Phytonematode.</title>
        <authorList>
            <person name="Zhang H."/>
            <person name="Lin R."/>
            <person name="Xie B."/>
        </authorList>
    </citation>
    <scope>NUCLEOTIDE SEQUENCE</scope>
    <source>
        <strain evidence="3">BazhouSP</strain>
    </source>
</reference>
<feature type="domain" description="CCHC-type" evidence="2">
    <location>
        <begin position="86"/>
        <end position="103"/>
    </location>
</feature>
<dbReference type="GO" id="GO:0003676">
    <property type="term" value="F:nucleic acid binding"/>
    <property type="evidence" value="ECO:0007669"/>
    <property type="project" value="InterPro"/>
</dbReference>
<organism evidence="3 4">
    <name type="scientific">Ditylenchus destructor</name>
    <dbReference type="NCBI Taxonomy" id="166010"/>
    <lineage>
        <taxon>Eukaryota</taxon>
        <taxon>Metazoa</taxon>
        <taxon>Ecdysozoa</taxon>
        <taxon>Nematoda</taxon>
        <taxon>Chromadorea</taxon>
        <taxon>Rhabditida</taxon>
        <taxon>Tylenchina</taxon>
        <taxon>Tylenchomorpha</taxon>
        <taxon>Sphaerularioidea</taxon>
        <taxon>Anguinidae</taxon>
        <taxon>Anguininae</taxon>
        <taxon>Ditylenchus</taxon>
    </lineage>
</organism>
<comment type="caution">
    <text evidence="3">The sequence shown here is derived from an EMBL/GenBank/DDBJ whole genome shotgun (WGS) entry which is preliminary data.</text>
</comment>
<dbReference type="Proteomes" id="UP001201812">
    <property type="component" value="Unassembled WGS sequence"/>
</dbReference>
<evidence type="ECO:0000313" key="3">
    <source>
        <dbReference type="EMBL" id="KAI1708080.1"/>
    </source>
</evidence>
<dbReference type="SMART" id="SM00343">
    <property type="entry name" value="ZnF_C2HC"/>
    <property type="match status" value="1"/>
</dbReference>
<keyword evidence="4" id="KW-1185">Reference proteome</keyword>
<dbReference type="PROSITE" id="PS50158">
    <property type="entry name" value="ZF_CCHC"/>
    <property type="match status" value="1"/>
</dbReference>
<name>A0AAD4MYC1_9BILA</name>
<dbReference type="Pfam" id="PF00098">
    <property type="entry name" value="zf-CCHC"/>
    <property type="match status" value="1"/>
</dbReference>
<accession>A0AAD4MYC1</accession>
<sequence>MVNSPNKKVQSPKRRQMCGCTYAPVFRDPDVSQRRVIAQSIGLEKLRRLNSFAFVISTSNERVLQLSRDGHFSRECTKARSGGGDRRCYNCNEVGHTSRDCPSK</sequence>
<keyword evidence="1" id="KW-0479">Metal-binding</keyword>
<keyword evidence="1" id="KW-0863">Zinc-finger</keyword>
<gene>
    <name evidence="3" type="ORF">DdX_12026</name>
</gene>
<protein>
    <submittedName>
        <fullName evidence="3">Zinc knuckle domain-containing protein</fullName>
    </submittedName>
</protein>
<dbReference type="GO" id="GO:0008270">
    <property type="term" value="F:zinc ion binding"/>
    <property type="evidence" value="ECO:0007669"/>
    <property type="project" value="UniProtKB-KW"/>
</dbReference>
<evidence type="ECO:0000256" key="1">
    <source>
        <dbReference type="PROSITE-ProRule" id="PRU00047"/>
    </source>
</evidence>
<dbReference type="InterPro" id="IPR036875">
    <property type="entry name" value="Znf_CCHC_sf"/>
</dbReference>
<keyword evidence="1" id="KW-0862">Zinc</keyword>
<dbReference type="Gene3D" id="4.10.60.10">
    <property type="entry name" value="Zinc finger, CCHC-type"/>
    <property type="match status" value="1"/>
</dbReference>
<evidence type="ECO:0000313" key="4">
    <source>
        <dbReference type="Proteomes" id="UP001201812"/>
    </source>
</evidence>
<dbReference type="InterPro" id="IPR001878">
    <property type="entry name" value="Znf_CCHC"/>
</dbReference>
<proteinExistence type="predicted"/>